<comment type="caution">
    <text evidence="1">The sequence shown here is derived from an EMBL/GenBank/DDBJ whole genome shotgun (WGS) entry which is preliminary data.</text>
</comment>
<dbReference type="EMBL" id="LMZQ01000028">
    <property type="protein sequence ID" value="KRT13913.1"/>
    <property type="molecule type" value="Genomic_DNA"/>
</dbReference>
<proteinExistence type="predicted"/>
<evidence type="ECO:0000313" key="1">
    <source>
        <dbReference type="EMBL" id="KRT13913.1"/>
    </source>
</evidence>
<dbReference type="STRING" id="687842.ASU31_21895"/>
<dbReference type="RefSeq" id="WP_057934389.1">
    <property type="nucleotide sequence ID" value="NZ_LMZQ01000028.1"/>
</dbReference>
<keyword evidence="2" id="KW-1185">Reference proteome</keyword>
<dbReference type="Proteomes" id="UP000051950">
    <property type="component" value="Unassembled WGS sequence"/>
</dbReference>
<reference evidence="1 2" key="1">
    <citation type="submission" date="2015-11" db="EMBL/GenBank/DDBJ databases">
        <title>Sequence of Pedobacter ginsenosidimutans.</title>
        <authorList>
            <person name="Carson E."/>
            <person name="Keyser V."/>
            <person name="Newman J."/>
            <person name="Miller J."/>
        </authorList>
    </citation>
    <scope>NUCLEOTIDE SEQUENCE [LARGE SCALE GENOMIC DNA]</scope>
    <source>
        <strain evidence="1 2">KACC 14530</strain>
    </source>
</reference>
<protein>
    <submittedName>
        <fullName evidence="1">Uncharacterized protein</fullName>
    </submittedName>
</protein>
<name>A0A0T5VJN6_9SPHI</name>
<dbReference type="PROSITE" id="PS51257">
    <property type="entry name" value="PROKAR_LIPOPROTEIN"/>
    <property type="match status" value="1"/>
</dbReference>
<organism evidence="1 2">
    <name type="scientific">Pedobacter ginsenosidimutans</name>
    <dbReference type="NCBI Taxonomy" id="687842"/>
    <lineage>
        <taxon>Bacteria</taxon>
        <taxon>Pseudomonadati</taxon>
        <taxon>Bacteroidota</taxon>
        <taxon>Sphingobacteriia</taxon>
        <taxon>Sphingobacteriales</taxon>
        <taxon>Sphingobacteriaceae</taxon>
        <taxon>Pedobacter</taxon>
    </lineage>
</organism>
<accession>A0A0T5VJN6</accession>
<dbReference type="OrthoDB" id="767816at2"/>
<sequence length="103" mass="11736">MKSKLKLPIKQMGAAALLVSMTFTGCKKDETKIEPAIQTKKISEAEFSKLLQYISITTNAPKDQILFDEKKQEFVVYGWFHKSLTNAQSEHDSANEYIATYEK</sequence>
<gene>
    <name evidence="1" type="ORF">ASU31_21895</name>
</gene>
<dbReference type="AlphaFoldDB" id="A0A0T5VJN6"/>
<evidence type="ECO:0000313" key="2">
    <source>
        <dbReference type="Proteomes" id="UP000051950"/>
    </source>
</evidence>